<dbReference type="GO" id="GO:0016814">
    <property type="term" value="F:hydrolase activity, acting on carbon-nitrogen (but not peptide) bonds, in cyclic amidines"/>
    <property type="evidence" value="ECO:0007669"/>
    <property type="project" value="TreeGrafter"/>
</dbReference>
<gene>
    <name evidence="1" type="ORF">BDQ12DRAFT_679655</name>
</gene>
<dbReference type="PANTHER" id="PTHR32027:SF0">
    <property type="entry name" value="CYTOSINE DEAMINASE"/>
    <property type="match status" value="1"/>
</dbReference>
<evidence type="ECO:0000313" key="1">
    <source>
        <dbReference type="EMBL" id="TFK40551.1"/>
    </source>
</evidence>
<reference evidence="1 2" key="1">
    <citation type="journal article" date="2019" name="Nat. Ecol. Evol.">
        <title>Megaphylogeny resolves global patterns of mushroom evolution.</title>
        <authorList>
            <person name="Varga T."/>
            <person name="Krizsan K."/>
            <person name="Foldi C."/>
            <person name="Dima B."/>
            <person name="Sanchez-Garcia M."/>
            <person name="Sanchez-Ramirez S."/>
            <person name="Szollosi G.J."/>
            <person name="Szarkandi J.G."/>
            <person name="Papp V."/>
            <person name="Albert L."/>
            <person name="Andreopoulos W."/>
            <person name="Angelini C."/>
            <person name="Antonin V."/>
            <person name="Barry K.W."/>
            <person name="Bougher N.L."/>
            <person name="Buchanan P."/>
            <person name="Buyck B."/>
            <person name="Bense V."/>
            <person name="Catcheside P."/>
            <person name="Chovatia M."/>
            <person name="Cooper J."/>
            <person name="Damon W."/>
            <person name="Desjardin D."/>
            <person name="Finy P."/>
            <person name="Geml J."/>
            <person name="Haridas S."/>
            <person name="Hughes K."/>
            <person name="Justo A."/>
            <person name="Karasinski D."/>
            <person name="Kautmanova I."/>
            <person name="Kiss B."/>
            <person name="Kocsube S."/>
            <person name="Kotiranta H."/>
            <person name="LaButti K.M."/>
            <person name="Lechner B.E."/>
            <person name="Liimatainen K."/>
            <person name="Lipzen A."/>
            <person name="Lukacs Z."/>
            <person name="Mihaltcheva S."/>
            <person name="Morgado L.N."/>
            <person name="Niskanen T."/>
            <person name="Noordeloos M.E."/>
            <person name="Ohm R.A."/>
            <person name="Ortiz-Santana B."/>
            <person name="Ovrebo C."/>
            <person name="Racz N."/>
            <person name="Riley R."/>
            <person name="Savchenko A."/>
            <person name="Shiryaev A."/>
            <person name="Soop K."/>
            <person name="Spirin V."/>
            <person name="Szebenyi C."/>
            <person name="Tomsovsky M."/>
            <person name="Tulloss R.E."/>
            <person name="Uehling J."/>
            <person name="Grigoriev I.V."/>
            <person name="Vagvolgyi C."/>
            <person name="Papp T."/>
            <person name="Martin F.M."/>
            <person name="Miettinen O."/>
            <person name="Hibbett D.S."/>
            <person name="Nagy L.G."/>
        </authorList>
    </citation>
    <scope>NUCLEOTIDE SEQUENCE [LARGE SCALE GENOMIC DNA]</scope>
    <source>
        <strain evidence="1 2">CBS 166.37</strain>
    </source>
</reference>
<name>A0A5C3MHC3_9AGAR</name>
<organism evidence="1 2">
    <name type="scientific">Crucibulum laeve</name>
    <dbReference type="NCBI Taxonomy" id="68775"/>
    <lineage>
        <taxon>Eukaryota</taxon>
        <taxon>Fungi</taxon>
        <taxon>Dikarya</taxon>
        <taxon>Basidiomycota</taxon>
        <taxon>Agaricomycotina</taxon>
        <taxon>Agaricomycetes</taxon>
        <taxon>Agaricomycetidae</taxon>
        <taxon>Agaricales</taxon>
        <taxon>Agaricineae</taxon>
        <taxon>Nidulariaceae</taxon>
        <taxon>Crucibulum</taxon>
    </lineage>
</organism>
<dbReference type="InterPro" id="IPR032466">
    <property type="entry name" value="Metal_Hydrolase"/>
</dbReference>
<evidence type="ECO:0000313" key="2">
    <source>
        <dbReference type="Proteomes" id="UP000308652"/>
    </source>
</evidence>
<accession>A0A5C3MHC3</accession>
<protein>
    <recommendedName>
        <fullName evidence="3">Metallo-dependent hydrolase</fullName>
    </recommendedName>
</protein>
<dbReference type="OrthoDB" id="10266980at2759"/>
<dbReference type="PANTHER" id="PTHR32027">
    <property type="entry name" value="CYTOSINE DEAMINASE"/>
    <property type="match status" value="1"/>
</dbReference>
<dbReference type="InterPro" id="IPR052349">
    <property type="entry name" value="Metallo-hydrolase_Enzymes"/>
</dbReference>
<keyword evidence="2" id="KW-1185">Reference proteome</keyword>
<dbReference type="AlphaFoldDB" id="A0A5C3MHC3"/>
<evidence type="ECO:0008006" key="3">
    <source>
        <dbReference type="Google" id="ProtNLM"/>
    </source>
</evidence>
<dbReference type="SUPFAM" id="SSF51556">
    <property type="entry name" value="Metallo-dependent hydrolases"/>
    <property type="match status" value="1"/>
</dbReference>
<dbReference type="Proteomes" id="UP000308652">
    <property type="component" value="Unassembled WGS sequence"/>
</dbReference>
<dbReference type="Gene3D" id="3.20.20.140">
    <property type="entry name" value="Metal-dependent hydrolases"/>
    <property type="match status" value="1"/>
</dbReference>
<dbReference type="STRING" id="68775.A0A5C3MHC3"/>
<proteinExistence type="predicted"/>
<dbReference type="EMBL" id="ML213596">
    <property type="protein sequence ID" value="TFK40551.1"/>
    <property type="molecule type" value="Genomic_DNA"/>
</dbReference>
<sequence length="456" mass="50226">MDNSNSSAGSLVIVNVRLPYADQEKAAQRWMVECLDGLITKITSFQPEESLANPPWTSVDANGSLMLPSLCHSHIHLDKCFILDRCGELVNGDFSEAMRVTNEAKANFALDTDDLYGRGNRLIRESIENGVTAMRAHVEVDTTVKFTCLDVGLALQAKYQPVSDIQVAVFAQEPLFVASGDTTPGPNFYLLEEAIKREGVTVVGSAPYVEATVELAKRNIALIFEIARLQSIELIDFHLDYNLDPTSEPLIYEVITQMKCCYENPVTVYRPRISIGHATRLQLFTPEEWQGLVNSIGDLPITFISLPQSDIYMQGRAEKDTTLGPPRGTLRVPYLARKYGLQVAMSVNNVENAFTPQGSLDPLSLCTFGAAIFQAVIPEDLRALTRSVTLTSKLAMGMKETPVDLVPSVGNPADFVIIHGNYTLQSAVLNPGYERTTIRAGSVVATRRCMTTLFIR</sequence>